<sequence length="1462" mass="164358">MLGQATINGRPFHASSIPKMPLPSSSLTNVTIPLLAPSSVNGCREEMVKDEVGVEEQEKRLMHYSSFHQILLMYKKAKSNLEALEKLGASLLFGVDATKMKLHIGLKMRKFDRIIYNFPHASFHGKEDNRLMIKTAFVQLVQMVMLIKVASCRAHLKTPTSISCLLASAMATSSSDSFPIAINATQRITARLTPTNFPSWHAQFESLLLGYNLFGYVDGTHTCPPLPTSTDAAATTSHHLWFRQDKLVLSAILTSVSPTMIPLIATSQTSYQAWTKLTKLYASRSRTRVMQLKEDLTLMQRGNRSITEYLHFVKTIADELALIDAPLSQDDITLYVLHGLGSDFVTLLPRFELESLHSHLKNYMICYLGLTLLKNQSSSTYQQSKNDSRSKSRQSKQYKYPPRCQYYDQQGHIAKYCPKLKPSEATVNCTTTTSSPDKRWLIDSAASHNITSQVSNLQFHSEYDGTDEVIIGDGSGLPITHSGSLTLSFPNRKFQVEDTLCVPTINKNLISVHHFTRQNNVILEFHPTYFLVKDRRTGEILLQGPCENGVYPLPSSPAATPIAFVHERTSVAGWHQRLSHPSFKVVTRLISSFSLPTTSCLSGSNNCHSCLTNKAHQLPIHKHSLTSTTPFDLLYTDVWGPSPTPTPYTPQQNGVSERRHRHIVETGQTLLSHASLPSEYWAYAFATATYLINRLPSPVLHHKSPLQALFKQQPRQSAYLCLHLQSQRIYTSKHVTFDESVHPFKQVSMQSPTDSSPPETSSFSRPILQLASRELPTITQAQGDIPSASSTPSEDPALVQPQEAPLSTSDQVTLRPSTSISQLENSIPSSPPPCPRTIITRFLNNIFRPKQLHTTTKHPLPKPPKPSCVSQAFKDPHWRKAMSEEVTTILQHGTWELVPPTPGQNLVGCKFVFRKKQNPDGTISRYKARLVAKGFHQRPGFEDPSQPQHVCKLKKSIYGLKQAPRQWYKALRDALLSFGFIHSATDNSLFIYKSHDILCYCLVYVDDIIVTSNTLSFVNNIINKLGSTFSVKDMGSLHYFLGIEVIPTPQGFFLSQHQYIRDLLSRTSMENAKETLTLMSTTAKLTVQDNSECVDSIEYRKIIGALQYLGLTRPILPLQSTDYLSSCRSRQQTIRPQQKDYSDILNRPYTRVSTTAFITFIGPNPISWSARKQRAVSRSSTEAEFRALATATSETVWLHSLIKELGLTLREAPQMFCDNIGANHFSLNPVQHTRMKHIEIDLLFVRDLVKKGTIRVQHIHTIDQLADLLTKSLSRQRFQLLRSKIGVADGTSILRGHIRTTSIHAENQHQNFFYMLMDKVSITKARAAKDRTGLGSDARHLTYNLKTRLTAIRCTRNIMPLLPNDGSAGMHRDLVHGFFRNASGMLRANGEIHVNHKTTAPFSHWNLEELASQNSLVLFECVDFKKEDYPGYNNKRELVQDVMSPSVWELAVLSNSDSPPLL</sequence>
<feature type="compositionally biased region" description="Polar residues" evidence="2">
    <location>
        <begin position="782"/>
        <end position="793"/>
    </location>
</feature>
<dbReference type="InterPro" id="IPR012337">
    <property type="entry name" value="RNaseH-like_sf"/>
</dbReference>
<dbReference type="PANTHER" id="PTHR47481">
    <property type="match status" value="1"/>
</dbReference>
<dbReference type="Pfam" id="PF22936">
    <property type="entry name" value="Pol_BBD"/>
    <property type="match status" value="1"/>
</dbReference>
<evidence type="ECO:0000256" key="2">
    <source>
        <dbReference type="SAM" id="MobiDB-lite"/>
    </source>
</evidence>
<dbReference type="PROSITE" id="PS50994">
    <property type="entry name" value="INTEGRASE"/>
    <property type="match status" value="1"/>
</dbReference>
<dbReference type="InterPro" id="IPR036397">
    <property type="entry name" value="RNaseH_sf"/>
</dbReference>
<dbReference type="InterPro" id="IPR019446">
    <property type="entry name" value="BMT5-like"/>
</dbReference>
<dbReference type="EMBL" id="QGNW01000904">
    <property type="protein sequence ID" value="RVW59176.1"/>
    <property type="molecule type" value="Genomic_DNA"/>
</dbReference>
<dbReference type="SUPFAM" id="SSF56672">
    <property type="entry name" value="DNA/RNA polymerases"/>
    <property type="match status" value="1"/>
</dbReference>
<evidence type="ECO:0000313" key="4">
    <source>
        <dbReference type="EMBL" id="RVW59176.1"/>
    </source>
</evidence>
<dbReference type="GO" id="GO:0070475">
    <property type="term" value="P:rRNA base methylation"/>
    <property type="evidence" value="ECO:0007669"/>
    <property type="project" value="InterPro"/>
</dbReference>
<dbReference type="PANTHER" id="PTHR47481:SF9">
    <property type="entry name" value="RETROTRANSPOSON GAG DOMAIN-CONTAINING PROTEIN"/>
    <property type="match status" value="1"/>
</dbReference>
<dbReference type="Pfam" id="PF10354">
    <property type="entry name" value="BMT5-like"/>
    <property type="match status" value="2"/>
</dbReference>
<dbReference type="InterPro" id="IPR013103">
    <property type="entry name" value="RVT_2"/>
</dbReference>
<protein>
    <submittedName>
        <fullName evidence="4">Retrovirus-related Pol polyprotein from transposon RE1</fullName>
    </submittedName>
</protein>
<dbReference type="GO" id="GO:0015074">
    <property type="term" value="P:DNA integration"/>
    <property type="evidence" value="ECO:0007669"/>
    <property type="project" value="InterPro"/>
</dbReference>
<dbReference type="InterPro" id="IPR025724">
    <property type="entry name" value="GAG-pre-integrase_dom"/>
</dbReference>
<dbReference type="Pfam" id="PF14223">
    <property type="entry name" value="Retrotran_gag_2"/>
    <property type="match status" value="1"/>
</dbReference>
<dbReference type="Pfam" id="PF07727">
    <property type="entry name" value="RVT_2"/>
    <property type="match status" value="1"/>
</dbReference>
<keyword evidence="1" id="KW-0064">Aspartyl protease</keyword>
<feature type="domain" description="Integrase catalytic" evidence="3">
    <location>
        <begin position="611"/>
        <end position="713"/>
    </location>
</feature>
<evidence type="ECO:0000256" key="1">
    <source>
        <dbReference type="ARBA" id="ARBA00022750"/>
    </source>
</evidence>
<keyword evidence="1" id="KW-0378">Hydrolase</keyword>
<keyword evidence="1" id="KW-0645">Protease</keyword>
<dbReference type="Gene3D" id="3.30.420.10">
    <property type="entry name" value="Ribonuclease H-like superfamily/Ribonuclease H"/>
    <property type="match status" value="1"/>
</dbReference>
<dbReference type="InterPro" id="IPR043502">
    <property type="entry name" value="DNA/RNA_pol_sf"/>
</dbReference>
<organism evidence="4 5">
    <name type="scientific">Vitis vinifera</name>
    <name type="common">Grape</name>
    <dbReference type="NCBI Taxonomy" id="29760"/>
    <lineage>
        <taxon>Eukaryota</taxon>
        <taxon>Viridiplantae</taxon>
        <taxon>Streptophyta</taxon>
        <taxon>Embryophyta</taxon>
        <taxon>Tracheophyta</taxon>
        <taxon>Spermatophyta</taxon>
        <taxon>Magnoliopsida</taxon>
        <taxon>eudicotyledons</taxon>
        <taxon>Gunneridae</taxon>
        <taxon>Pentapetalae</taxon>
        <taxon>rosids</taxon>
        <taxon>Vitales</taxon>
        <taxon>Vitaceae</taxon>
        <taxon>Viteae</taxon>
        <taxon>Vitis</taxon>
    </lineage>
</organism>
<name>A0A438FGS7_VITVI</name>
<dbReference type="InterPro" id="IPR054722">
    <property type="entry name" value="PolX-like_BBD"/>
</dbReference>
<dbReference type="InterPro" id="IPR001584">
    <property type="entry name" value="Integrase_cat-core"/>
</dbReference>
<feature type="region of interest" description="Disordered" evidence="2">
    <location>
        <begin position="782"/>
        <end position="835"/>
    </location>
</feature>
<dbReference type="CDD" id="cd09272">
    <property type="entry name" value="RNase_HI_RT_Ty1"/>
    <property type="match status" value="1"/>
</dbReference>
<reference evidence="4 5" key="1">
    <citation type="journal article" date="2018" name="PLoS Genet.">
        <title>Population sequencing reveals clonal diversity and ancestral inbreeding in the grapevine cultivar Chardonnay.</title>
        <authorList>
            <person name="Roach M.J."/>
            <person name="Johnson D.L."/>
            <person name="Bohlmann J."/>
            <person name="van Vuuren H.J."/>
            <person name="Jones S.J."/>
            <person name="Pretorius I.S."/>
            <person name="Schmidt S.A."/>
            <person name="Borneman A.R."/>
        </authorList>
    </citation>
    <scope>NUCLEOTIDE SEQUENCE [LARGE SCALE GENOMIC DNA]</scope>
    <source>
        <strain evidence="5">cv. Chardonnay</strain>
        <tissue evidence="4">Leaf</tissue>
    </source>
</reference>
<dbReference type="OrthoDB" id="273345at2759"/>
<evidence type="ECO:0000259" key="3">
    <source>
        <dbReference type="PROSITE" id="PS50994"/>
    </source>
</evidence>
<dbReference type="Proteomes" id="UP000288805">
    <property type="component" value="Unassembled WGS sequence"/>
</dbReference>
<dbReference type="GO" id="GO:0004190">
    <property type="term" value="F:aspartic-type endopeptidase activity"/>
    <property type="evidence" value="ECO:0007669"/>
    <property type="project" value="UniProtKB-KW"/>
</dbReference>
<proteinExistence type="predicted"/>
<feature type="region of interest" description="Disordered" evidence="2">
    <location>
        <begin position="380"/>
        <end position="399"/>
    </location>
</feature>
<dbReference type="Pfam" id="PF13976">
    <property type="entry name" value="gag_pre-integrs"/>
    <property type="match status" value="1"/>
</dbReference>
<gene>
    <name evidence="4" type="primary">RE1_2087</name>
    <name evidence="4" type="ORF">CK203_109578</name>
</gene>
<dbReference type="GO" id="GO:0070042">
    <property type="term" value="F:rRNA (uridine-N3-)-methyltransferase activity"/>
    <property type="evidence" value="ECO:0007669"/>
    <property type="project" value="InterPro"/>
</dbReference>
<accession>A0A438FGS7</accession>
<feature type="compositionally biased region" description="Polar residues" evidence="2">
    <location>
        <begin position="805"/>
        <end position="828"/>
    </location>
</feature>
<comment type="caution">
    <text evidence="4">The sequence shown here is derived from an EMBL/GenBank/DDBJ whole genome shotgun (WGS) entry which is preliminary data.</text>
</comment>
<dbReference type="SUPFAM" id="SSF53098">
    <property type="entry name" value="Ribonuclease H-like"/>
    <property type="match status" value="1"/>
</dbReference>
<dbReference type="GO" id="GO:0003676">
    <property type="term" value="F:nucleic acid binding"/>
    <property type="evidence" value="ECO:0007669"/>
    <property type="project" value="InterPro"/>
</dbReference>
<evidence type="ECO:0000313" key="5">
    <source>
        <dbReference type="Proteomes" id="UP000288805"/>
    </source>
</evidence>